<dbReference type="GO" id="GO:0005737">
    <property type="term" value="C:cytoplasm"/>
    <property type="evidence" value="ECO:0007669"/>
    <property type="project" value="TreeGrafter"/>
</dbReference>
<dbReference type="InterPro" id="IPR036388">
    <property type="entry name" value="WH-like_DNA-bd_sf"/>
</dbReference>
<dbReference type="AlphaFoldDB" id="A0A1B1AZA7"/>
<dbReference type="Gene3D" id="1.10.10.10">
    <property type="entry name" value="Winged helix-like DNA-binding domain superfamily/Winged helix DNA-binding domain"/>
    <property type="match status" value="1"/>
</dbReference>
<feature type="domain" description="HTH luxR-type" evidence="3">
    <location>
        <begin position="862"/>
        <end position="927"/>
    </location>
</feature>
<dbReference type="InterPro" id="IPR000792">
    <property type="entry name" value="Tscrpt_reg_LuxR_C"/>
</dbReference>
<dbReference type="InterPro" id="IPR041664">
    <property type="entry name" value="AAA_16"/>
</dbReference>
<dbReference type="CDD" id="cd06170">
    <property type="entry name" value="LuxR_C_like"/>
    <property type="match status" value="1"/>
</dbReference>
<keyword evidence="1" id="KW-0547">Nucleotide-binding</keyword>
<dbReference type="PROSITE" id="PS00622">
    <property type="entry name" value="HTH_LUXR_1"/>
    <property type="match status" value="1"/>
</dbReference>
<dbReference type="KEGG" id="sgs:AVL59_22155"/>
<evidence type="ECO:0000256" key="2">
    <source>
        <dbReference type="ARBA" id="ARBA00022840"/>
    </source>
</evidence>
<dbReference type="Gene3D" id="3.40.50.300">
    <property type="entry name" value="P-loop containing nucleotide triphosphate hydrolases"/>
    <property type="match status" value="1"/>
</dbReference>
<dbReference type="SMART" id="SM00382">
    <property type="entry name" value="AAA"/>
    <property type="match status" value="1"/>
</dbReference>
<keyword evidence="2" id="KW-0067">ATP-binding</keyword>
<dbReference type="GO" id="GO:0005524">
    <property type="term" value="F:ATP binding"/>
    <property type="evidence" value="ECO:0007669"/>
    <property type="project" value="UniProtKB-KW"/>
</dbReference>
<dbReference type="Pfam" id="PF00196">
    <property type="entry name" value="GerE"/>
    <property type="match status" value="1"/>
</dbReference>
<dbReference type="PRINTS" id="PR00038">
    <property type="entry name" value="HTHLUXR"/>
</dbReference>
<dbReference type="InterPro" id="IPR027417">
    <property type="entry name" value="P-loop_NTPase"/>
</dbReference>
<evidence type="ECO:0000259" key="3">
    <source>
        <dbReference type="PROSITE" id="PS50043"/>
    </source>
</evidence>
<sequence length="929" mass="100072">MLAPVGREDEVRTVVQAARRAAAGQGGVVLVTGEAGIGKTTLVQAVLAQLRGLDMQVYSGTADVGEARWPFSAISDCLQVHRRSPDPRRARLAGQIHPEPGSQPGAAGDDVALVQQVIALVEEACEQGSLALVLDDAQWADPQSVMCLQRIGRLARQLPLLMLGAIRSGPGTPQLDVLLESWHKRGATLIALEPLEEPQVEELLANLAGASAGPGLRRLAADAAGNPFYLTALVEALTAAKALSVDGSQAETTLASGPHSLHEAITQRLRFLPGQVVEALRAAALLGSRFSVSELAAATGTPPHELVACLEQAEQAGVLTEAHDQLAFRHDLVRQALEETMSVSARQAMHTRLGLALAAAGYPAERVADQLRRSPTAPGHAGLDWLDGAAGHLVVRNRDTALELFERILPTTDPADARVQRLNVLWAETLFAQGRTDQCHKVAGWALGHCQDPGLRTRLRWTLARHAAADEELAKAGVGLRLAEQAADHPDTTPAQRLQFLTFRALLLCRELGEFEQAAQLAEQVRCQAAELGEQTVLLQASEALALTELCRNRPSSVLALLEQIPHGWRFADTFRAGALVELGRLPEAVAAVRQRSVWLAEPECAGDVLWRHLAAAYVQFVGGWWDDARAEVEAGQELPEHADAHRGLHGVGALIALHRDNAAAGTYLESAPVRDPYRPADRFTGSLARWAHAVHAQYHGCTERALQLFEHLCHNDARSLWPLWLAGPAPEAVRLALEAGERDRALSIQALVLEQAGQTEPGLLEATVLACQGLLEQDVDALRAAAGHCEALSRPWDQARCLEDAAAVLTRRGHRDDACRQLRHAATGYQQLEAAWDLARVNAALRTLGVRQGVRGPRGRPSHGWEALTATERKVADLIAQGLSNPHIAERLFISRRTVQTHVSHILAKLGMNSRVEVAALAAQHTGQ</sequence>
<gene>
    <name evidence="4" type="ORF">AVL59_22155</name>
</gene>
<proteinExistence type="predicted"/>
<dbReference type="SUPFAM" id="SSF46894">
    <property type="entry name" value="C-terminal effector domain of the bipartite response regulators"/>
    <property type="match status" value="1"/>
</dbReference>
<dbReference type="SUPFAM" id="SSF52540">
    <property type="entry name" value="P-loop containing nucleoside triphosphate hydrolases"/>
    <property type="match status" value="1"/>
</dbReference>
<name>A0A1B1AZA7_9ACTN</name>
<dbReference type="PANTHER" id="PTHR16305">
    <property type="entry name" value="TESTICULAR SOLUBLE ADENYLYL CYCLASE"/>
    <property type="match status" value="1"/>
</dbReference>
<dbReference type="EMBL" id="CP016279">
    <property type="protein sequence ID" value="ANP51914.1"/>
    <property type="molecule type" value="Genomic_DNA"/>
</dbReference>
<dbReference type="GO" id="GO:0006355">
    <property type="term" value="P:regulation of DNA-templated transcription"/>
    <property type="evidence" value="ECO:0007669"/>
    <property type="project" value="InterPro"/>
</dbReference>
<evidence type="ECO:0000313" key="4">
    <source>
        <dbReference type="EMBL" id="ANP51914.1"/>
    </source>
</evidence>
<evidence type="ECO:0000313" key="5">
    <source>
        <dbReference type="Proteomes" id="UP000092659"/>
    </source>
</evidence>
<evidence type="ECO:0000256" key="1">
    <source>
        <dbReference type="ARBA" id="ARBA00022741"/>
    </source>
</evidence>
<dbReference type="InterPro" id="IPR016032">
    <property type="entry name" value="Sig_transdc_resp-reg_C-effctor"/>
</dbReference>
<dbReference type="PROSITE" id="PS50043">
    <property type="entry name" value="HTH_LUXR_2"/>
    <property type="match status" value="1"/>
</dbReference>
<organism evidence="4 5">
    <name type="scientific">Streptomyces griseochromogenes</name>
    <dbReference type="NCBI Taxonomy" id="68214"/>
    <lineage>
        <taxon>Bacteria</taxon>
        <taxon>Bacillati</taxon>
        <taxon>Actinomycetota</taxon>
        <taxon>Actinomycetes</taxon>
        <taxon>Kitasatosporales</taxon>
        <taxon>Streptomycetaceae</taxon>
        <taxon>Streptomyces</taxon>
    </lineage>
</organism>
<dbReference type="InterPro" id="IPR003593">
    <property type="entry name" value="AAA+_ATPase"/>
</dbReference>
<dbReference type="SMART" id="SM00421">
    <property type="entry name" value="HTH_LUXR"/>
    <property type="match status" value="1"/>
</dbReference>
<protein>
    <recommendedName>
        <fullName evidence="3">HTH luxR-type domain-containing protein</fullName>
    </recommendedName>
</protein>
<accession>A0A1B1AZA7</accession>
<dbReference type="GO" id="GO:0004016">
    <property type="term" value="F:adenylate cyclase activity"/>
    <property type="evidence" value="ECO:0007669"/>
    <property type="project" value="TreeGrafter"/>
</dbReference>
<dbReference type="STRING" id="68214.AVL59_22155"/>
<dbReference type="Proteomes" id="UP000092659">
    <property type="component" value="Chromosome"/>
</dbReference>
<dbReference type="Pfam" id="PF13191">
    <property type="entry name" value="AAA_16"/>
    <property type="match status" value="1"/>
</dbReference>
<dbReference type="PANTHER" id="PTHR16305:SF35">
    <property type="entry name" value="TRANSCRIPTIONAL ACTIVATOR DOMAIN"/>
    <property type="match status" value="1"/>
</dbReference>
<dbReference type="GO" id="GO:0003677">
    <property type="term" value="F:DNA binding"/>
    <property type="evidence" value="ECO:0007669"/>
    <property type="project" value="InterPro"/>
</dbReference>
<reference evidence="4 5" key="1">
    <citation type="submission" date="2016-06" db="EMBL/GenBank/DDBJ databases">
        <title>Complete genome sequence of Streptomyces griseochromogenes ATCC 14511, the Blasticidin S producer.</title>
        <authorList>
            <person name="Wu L."/>
        </authorList>
    </citation>
    <scope>NUCLEOTIDE SEQUENCE [LARGE SCALE GENOMIC DNA]</scope>
    <source>
        <strain evidence="4 5">ATCC 14511</strain>
    </source>
</reference>